<dbReference type="CDD" id="cd02222">
    <property type="entry name" value="cupin_TM1459-like"/>
    <property type="match status" value="1"/>
</dbReference>
<organism evidence="3">
    <name type="scientific">Candidatus Kentrum eta</name>
    <dbReference type="NCBI Taxonomy" id="2126337"/>
    <lineage>
        <taxon>Bacteria</taxon>
        <taxon>Pseudomonadati</taxon>
        <taxon>Pseudomonadota</taxon>
        <taxon>Gammaproteobacteria</taxon>
        <taxon>Candidatus Kentrum</taxon>
    </lineage>
</organism>
<evidence type="ECO:0000313" key="3">
    <source>
        <dbReference type="EMBL" id="VFJ91700.1"/>
    </source>
</evidence>
<dbReference type="EMBL" id="CAADFJ010000020">
    <property type="protein sequence ID" value="VFJ98336.1"/>
    <property type="molecule type" value="Genomic_DNA"/>
</dbReference>
<evidence type="ECO:0000313" key="2">
    <source>
        <dbReference type="EMBL" id="VFJ90569.1"/>
    </source>
</evidence>
<reference evidence="3" key="1">
    <citation type="submission" date="2019-02" db="EMBL/GenBank/DDBJ databases">
        <authorList>
            <person name="Gruber-Vodicka R. H."/>
            <person name="Seah K. B. B."/>
        </authorList>
    </citation>
    <scope>NUCLEOTIDE SEQUENCE</scope>
    <source>
        <strain evidence="4">BECK_SA2B12</strain>
        <strain evidence="2">BECK_SA2B15</strain>
        <strain evidence="3">BECK_SA2B20</strain>
    </source>
</reference>
<protein>
    <submittedName>
        <fullName evidence="3">Cupin domain-containing protein</fullName>
    </submittedName>
</protein>
<dbReference type="SUPFAM" id="SSF51182">
    <property type="entry name" value="RmlC-like cupins"/>
    <property type="match status" value="1"/>
</dbReference>
<dbReference type="EMBL" id="CAADFI010000020">
    <property type="protein sequence ID" value="VFJ91700.1"/>
    <property type="molecule type" value="Genomic_DNA"/>
</dbReference>
<accession>A0A450UGP0</accession>
<evidence type="ECO:0000313" key="4">
    <source>
        <dbReference type="EMBL" id="VFJ98336.1"/>
    </source>
</evidence>
<dbReference type="Gene3D" id="2.60.120.10">
    <property type="entry name" value="Jelly Rolls"/>
    <property type="match status" value="1"/>
</dbReference>
<evidence type="ECO:0000259" key="1">
    <source>
        <dbReference type="Pfam" id="PF07883"/>
    </source>
</evidence>
<dbReference type="InterPro" id="IPR011051">
    <property type="entry name" value="RmlC_Cupin_sf"/>
</dbReference>
<dbReference type="AlphaFoldDB" id="A0A450UGP0"/>
<dbReference type="InterPro" id="IPR013096">
    <property type="entry name" value="Cupin_2"/>
</dbReference>
<gene>
    <name evidence="2" type="ORF">BECKH772A_GA0070896_1002222</name>
    <name evidence="3" type="ORF">BECKH772B_GA0070898_1002022</name>
    <name evidence="4" type="ORF">BECKH772C_GA0070978_1002022</name>
</gene>
<sequence length="156" mass="17906">MQDSDIPPLHPPLIGNHSKVIRHLGDFTWQDMDIKAYKADTETWKGITRQELIGKRGESPRFHVRYFEVAVGGYTTLEKHRHEHVVIPVRGRGEAQLGRCIYHVGFGDVIYISPDEPHQLRNPFDAKEPFGFLCLVNAERDRPQVTDGPEVCYICE</sequence>
<dbReference type="Pfam" id="PF07883">
    <property type="entry name" value="Cupin_2"/>
    <property type="match status" value="1"/>
</dbReference>
<dbReference type="EMBL" id="CAADFG010000022">
    <property type="protein sequence ID" value="VFJ90569.1"/>
    <property type="molecule type" value="Genomic_DNA"/>
</dbReference>
<proteinExistence type="predicted"/>
<feature type="domain" description="Cupin type-2" evidence="1">
    <location>
        <begin position="66"/>
        <end position="126"/>
    </location>
</feature>
<dbReference type="InterPro" id="IPR014710">
    <property type="entry name" value="RmlC-like_jellyroll"/>
</dbReference>
<name>A0A450UGP0_9GAMM</name>